<dbReference type="InterPro" id="IPR029068">
    <property type="entry name" value="Glyas_Bleomycin-R_OHBP_Dase"/>
</dbReference>
<comment type="caution">
    <text evidence="3">The sequence shown here is derived from an EMBL/GenBank/DDBJ whole genome shotgun (WGS) entry which is preliminary data.</text>
</comment>
<name>A0A4R2KNZ8_9GAMM</name>
<dbReference type="PROSITE" id="PS51819">
    <property type="entry name" value="VOC"/>
    <property type="match status" value="1"/>
</dbReference>
<sequence length="186" mass="20681">MSVQHLATALLCLALSALRPPAHAEPVDPEQRTPIDLRRTTLVVADIDRSLAFYRDALGMVVTYDRTIITPRGASRDEAEFIRRLVLLRANDDYIGMIGLLQYIKPENPRVDLKGAAFREGTTVLVFNTDELLQSFARAREVPGVTVLDEPERVTYPSYAGEKALTVLIGAMQDPDGFTVELNQLQ</sequence>
<dbReference type="InterPro" id="IPR004360">
    <property type="entry name" value="Glyas_Fos-R_dOase_dom"/>
</dbReference>
<dbReference type="Gene3D" id="3.10.180.10">
    <property type="entry name" value="2,3-Dihydroxybiphenyl 1,2-Dioxygenase, domain 1"/>
    <property type="match status" value="1"/>
</dbReference>
<reference evidence="3 4" key="1">
    <citation type="submission" date="2019-03" db="EMBL/GenBank/DDBJ databases">
        <title>Genomic Encyclopedia of Type Strains, Phase IV (KMG-IV): sequencing the most valuable type-strain genomes for metagenomic binning, comparative biology and taxonomic classification.</title>
        <authorList>
            <person name="Goeker M."/>
        </authorList>
    </citation>
    <scope>NUCLEOTIDE SEQUENCE [LARGE SCALE GENOMIC DNA]</scope>
    <source>
        <strain evidence="3 4">DSM 23344</strain>
    </source>
</reference>
<keyword evidence="1" id="KW-0732">Signal</keyword>
<protein>
    <submittedName>
        <fullName evidence="3">Catechol 2,3-dioxygenase-like lactoylglutathione lyase family enzyme</fullName>
    </submittedName>
</protein>
<gene>
    <name evidence="3" type="ORF">EV688_10692</name>
</gene>
<evidence type="ECO:0000313" key="4">
    <source>
        <dbReference type="Proteomes" id="UP000294980"/>
    </source>
</evidence>
<dbReference type="AlphaFoldDB" id="A0A4R2KNZ8"/>
<dbReference type="Pfam" id="PF00903">
    <property type="entry name" value="Glyoxalase"/>
    <property type="match status" value="1"/>
</dbReference>
<dbReference type="SUPFAM" id="SSF54593">
    <property type="entry name" value="Glyoxalase/Bleomycin resistance protein/Dihydroxybiphenyl dioxygenase"/>
    <property type="match status" value="1"/>
</dbReference>
<evidence type="ECO:0000259" key="2">
    <source>
        <dbReference type="PROSITE" id="PS51819"/>
    </source>
</evidence>
<evidence type="ECO:0000313" key="3">
    <source>
        <dbReference type="EMBL" id="TCO75901.1"/>
    </source>
</evidence>
<accession>A0A4R2KNZ8</accession>
<proteinExistence type="predicted"/>
<dbReference type="GO" id="GO:0016829">
    <property type="term" value="F:lyase activity"/>
    <property type="evidence" value="ECO:0007669"/>
    <property type="project" value="UniProtKB-KW"/>
</dbReference>
<keyword evidence="4" id="KW-1185">Reference proteome</keyword>
<keyword evidence="3" id="KW-0560">Oxidoreductase</keyword>
<dbReference type="InterPro" id="IPR037523">
    <property type="entry name" value="VOC_core"/>
</dbReference>
<dbReference type="EMBL" id="SLWX01000006">
    <property type="protein sequence ID" value="TCO75901.1"/>
    <property type="molecule type" value="Genomic_DNA"/>
</dbReference>
<organism evidence="3 4">
    <name type="scientific">Chromatocurvus halotolerans</name>
    <dbReference type="NCBI Taxonomy" id="1132028"/>
    <lineage>
        <taxon>Bacteria</taxon>
        <taxon>Pseudomonadati</taxon>
        <taxon>Pseudomonadota</taxon>
        <taxon>Gammaproteobacteria</taxon>
        <taxon>Cellvibrionales</taxon>
        <taxon>Halieaceae</taxon>
        <taxon>Chromatocurvus</taxon>
    </lineage>
</organism>
<dbReference type="RefSeq" id="WP_162883831.1">
    <property type="nucleotide sequence ID" value="NZ_QQSW01000005.1"/>
</dbReference>
<keyword evidence="3" id="KW-0223">Dioxygenase</keyword>
<keyword evidence="3" id="KW-0456">Lyase</keyword>
<feature type="domain" description="VOC" evidence="2">
    <location>
        <begin position="36"/>
        <end position="185"/>
    </location>
</feature>
<feature type="chain" id="PRO_5020445550" evidence="1">
    <location>
        <begin position="25"/>
        <end position="186"/>
    </location>
</feature>
<evidence type="ECO:0000256" key="1">
    <source>
        <dbReference type="SAM" id="SignalP"/>
    </source>
</evidence>
<dbReference type="Proteomes" id="UP000294980">
    <property type="component" value="Unassembled WGS sequence"/>
</dbReference>
<dbReference type="GO" id="GO:0051213">
    <property type="term" value="F:dioxygenase activity"/>
    <property type="evidence" value="ECO:0007669"/>
    <property type="project" value="UniProtKB-KW"/>
</dbReference>
<feature type="signal peptide" evidence="1">
    <location>
        <begin position="1"/>
        <end position="24"/>
    </location>
</feature>